<feature type="coiled-coil region" evidence="1">
    <location>
        <begin position="16"/>
        <end position="92"/>
    </location>
</feature>
<name>A0A429G4P5_9CREN</name>
<evidence type="ECO:0000313" key="3">
    <source>
        <dbReference type="Proteomes" id="UP000278149"/>
    </source>
</evidence>
<accession>A0A429G4P5</accession>
<dbReference type="RefSeq" id="WP_125741774.1">
    <property type="nucleotide sequence ID" value="NZ_RCOR01000025.1"/>
</dbReference>
<dbReference type="AlphaFoldDB" id="A0A429G4P5"/>
<dbReference type="Proteomes" id="UP000278149">
    <property type="component" value="Unassembled WGS sequence"/>
</dbReference>
<dbReference type="EMBL" id="RCOR01000025">
    <property type="protein sequence ID" value="RSN68725.1"/>
    <property type="molecule type" value="Genomic_DNA"/>
</dbReference>
<sequence length="213" mass="24208">MRYVLLALLILSILGLAYYYNKAEELQSRISEYEKNLEELKRNISEKEILLSDAESNAAALRKELSEAEEEIEKLREELKAKQDELSSCLSKETQPVEIKVENESVCERELASCRNELSSIRRARVYVVHWWYDSFGCVPCGTANVKFHIVLFNAGYETAEDFRVIITLYGESGPINVIRIDAGSLSGRTAKVLEQIVTISANFRRAEVSCES</sequence>
<proteinExistence type="predicted"/>
<protein>
    <submittedName>
        <fullName evidence="2">Uncharacterized protein</fullName>
    </submittedName>
</protein>
<keyword evidence="1" id="KW-0175">Coiled coil</keyword>
<gene>
    <name evidence="2" type="ORF">D9Q81_05240</name>
</gene>
<reference evidence="2 3" key="1">
    <citation type="submission" date="2018-10" db="EMBL/GenBank/DDBJ databases">
        <title>Co-occurring genomic capacity for anaerobic methane metabolism and dissimilatory sulfite reduction discovered in the Korarchaeota.</title>
        <authorList>
            <person name="Mckay L.J."/>
            <person name="Dlakic M."/>
            <person name="Fields M.W."/>
            <person name="Delmont T.O."/>
            <person name="Eren A.M."/>
            <person name="Jay Z.J."/>
            <person name="Klingelsmith K.B."/>
            <person name="Rusch D.B."/>
            <person name="Inskeep W.P."/>
        </authorList>
    </citation>
    <scope>NUCLEOTIDE SEQUENCE [LARGE SCALE GENOMIC DNA]</scope>
    <source>
        <strain evidence="2 3">WS</strain>
    </source>
</reference>
<dbReference type="Gene3D" id="3.40.50.300">
    <property type="entry name" value="P-loop containing nucleotide triphosphate hydrolases"/>
    <property type="match status" value="1"/>
</dbReference>
<organism evidence="2 3">
    <name type="scientific">Candidatus Korarchaeum cryptofilum</name>
    <dbReference type="NCBI Taxonomy" id="498846"/>
    <lineage>
        <taxon>Archaea</taxon>
        <taxon>Thermoproteota</taxon>
        <taxon>Candidatus Korarchaeia</taxon>
        <taxon>Candidatus Korarchaeales</taxon>
        <taxon>Candidatus Korarchaeaceae</taxon>
        <taxon>Candidatus Korarchaeum</taxon>
    </lineage>
</organism>
<evidence type="ECO:0000256" key="1">
    <source>
        <dbReference type="SAM" id="Coils"/>
    </source>
</evidence>
<dbReference type="SUPFAM" id="SSF57997">
    <property type="entry name" value="Tropomyosin"/>
    <property type="match status" value="1"/>
</dbReference>
<comment type="caution">
    <text evidence="2">The sequence shown here is derived from an EMBL/GenBank/DDBJ whole genome shotgun (WGS) entry which is preliminary data.</text>
</comment>
<evidence type="ECO:0000313" key="2">
    <source>
        <dbReference type="EMBL" id="RSN68725.1"/>
    </source>
</evidence>
<dbReference type="InterPro" id="IPR027417">
    <property type="entry name" value="P-loop_NTPase"/>
</dbReference>